<proteinExistence type="predicted"/>
<organism evidence="2 3">
    <name type="scientific">Algibacter luteus</name>
    <dbReference type="NCBI Taxonomy" id="1178825"/>
    <lineage>
        <taxon>Bacteria</taxon>
        <taxon>Pseudomonadati</taxon>
        <taxon>Bacteroidota</taxon>
        <taxon>Flavobacteriia</taxon>
        <taxon>Flavobacteriales</taxon>
        <taxon>Flavobacteriaceae</taxon>
        <taxon>Algibacter</taxon>
    </lineage>
</organism>
<name>A0A1M5ZXF0_9FLAO</name>
<dbReference type="eggNOG" id="ENOG502ZWSJ">
    <property type="taxonomic scope" value="Bacteria"/>
</dbReference>
<protein>
    <submittedName>
        <fullName evidence="2">Uncharacterized protein</fullName>
    </submittedName>
</protein>
<accession>A0A1M5ZXF0</accession>
<dbReference type="STRING" id="1178825.SAMN05216261_0022"/>
<keyword evidence="1" id="KW-1133">Transmembrane helix</keyword>
<evidence type="ECO:0000313" key="2">
    <source>
        <dbReference type="EMBL" id="SHI28955.1"/>
    </source>
</evidence>
<evidence type="ECO:0000256" key="1">
    <source>
        <dbReference type="SAM" id="Phobius"/>
    </source>
</evidence>
<keyword evidence="3" id="KW-1185">Reference proteome</keyword>
<evidence type="ECO:0000313" key="3">
    <source>
        <dbReference type="Proteomes" id="UP000184396"/>
    </source>
</evidence>
<keyword evidence="1" id="KW-0472">Membrane</keyword>
<dbReference type="OrthoDB" id="1449946at2"/>
<sequence>MLNDKQSLILSGLMAASIFIFGILDILDNFIILTVLTIVFFTIVINMFYAKVKPKETLKEVPIQNKKAS</sequence>
<reference evidence="2 3" key="1">
    <citation type="submission" date="2016-11" db="EMBL/GenBank/DDBJ databases">
        <authorList>
            <person name="Jaros S."/>
            <person name="Januszkiewicz K."/>
            <person name="Wedrychowicz H."/>
        </authorList>
    </citation>
    <scope>NUCLEOTIDE SEQUENCE [LARGE SCALE GENOMIC DNA]</scope>
    <source>
        <strain evidence="2 3">CGMCC 1.12213</strain>
    </source>
</reference>
<gene>
    <name evidence="2" type="ORF">SAMN05216261_0022</name>
</gene>
<dbReference type="AlphaFoldDB" id="A0A1M5ZXF0"/>
<keyword evidence="1" id="KW-0812">Transmembrane</keyword>
<dbReference type="Proteomes" id="UP000184396">
    <property type="component" value="Unassembled WGS sequence"/>
</dbReference>
<dbReference type="EMBL" id="FQYK01000001">
    <property type="protein sequence ID" value="SHI28955.1"/>
    <property type="molecule type" value="Genomic_DNA"/>
</dbReference>
<feature type="transmembrane region" description="Helical" evidence="1">
    <location>
        <begin position="30"/>
        <end position="49"/>
    </location>
</feature>
<feature type="transmembrane region" description="Helical" evidence="1">
    <location>
        <begin position="7"/>
        <end position="24"/>
    </location>
</feature>
<dbReference type="RefSeq" id="WP_019387140.1">
    <property type="nucleotide sequence ID" value="NZ_ALIH01000004.1"/>
</dbReference>